<keyword evidence="4 7" id="KW-0833">Ubl conjugation pathway</keyword>
<evidence type="ECO:0000256" key="2">
    <source>
        <dbReference type="ARBA" id="ARBA00009085"/>
    </source>
</evidence>
<evidence type="ECO:0000256" key="4">
    <source>
        <dbReference type="ARBA" id="ARBA00022786"/>
    </source>
</evidence>
<dbReference type="InterPro" id="IPR001394">
    <property type="entry name" value="Peptidase_C19_UCH"/>
</dbReference>
<proteinExistence type="inferred from homology"/>
<dbReference type="GO" id="GO:0016579">
    <property type="term" value="P:protein deubiquitination"/>
    <property type="evidence" value="ECO:0007669"/>
    <property type="project" value="InterPro"/>
</dbReference>
<dbReference type="EC" id="3.4.19.12" evidence="7"/>
<dbReference type="SMART" id="SM00695">
    <property type="entry name" value="DUSP"/>
    <property type="match status" value="1"/>
</dbReference>
<dbReference type="EMBL" id="JANTQA010000047">
    <property type="protein sequence ID" value="KAJ3432754.1"/>
    <property type="molecule type" value="Genomic_DNA"/>
</dbReference>
<dbReference type="InterPro" id="IPR050185">
    <property type="entry name" value="Ub_carboxyl-term_hydrolase"/>
</dbReference>
<comment type="catalytic activity">
    <reaction evidence="1 7">
        <text>Thiol-dependent hydrolysis of ester, thioester, amide, peptide and isopeptide bonds formed by the C-terminal Gly of ubiquitin (a 76-residue protein attached to proteins as an intracellular targeting signal).</text>
        <dbReference type="EC" id="3.4.19.12"/>
    </reaction>
</comment>
<evidence type="ECO:0000256" key="1">
    <source>
        <dbReference type="ARBA" id="ARBA00000707"/>
    </source>
</evidence>
<dbReference type="Gene3D" id="3.30.2230.10">
    <property type="entry name" value="DUSP-like"/>
    <property type="match status" value="1"/>
</dbReference>
<dbReference type="InterPro" id="IPR028889">
    <property type="entry name" value="USP"/>
</dbReference>
<evidence type="ECO:0000259" key="9">
    <source>
        <dbReference type="PROSITE" id="PS50235"/>
    </source>
</evidence>
<feature type="region of interest" description="Disordered" evidence="8">
    <location>
        <begin position="840"/>
        <end position="887"/>
    </location>
</feature>
<name>A0AAV7YVA9_9EUKA</name>
<dbReference type="GO" id="GO:0004843">
    <property type="term" value="F:cysteine-type deubiquitinase activity"/>
    <property type="evidence" value="ECO:0007669"/>
    <property type="project" value="UniProtKB-UniRule"/>
</dbReference>
<dbReference type="PROSITE" id="PS51283">
    <property type="entry name" value="DUSP"/>
    <property type="match status" value="1"/>
</dbReference>
<keyword evidence="6 7" id="KW-0788">Thiol protease</keyword>
<dbReference type="PROSITE" id="PS00972">
    <property type="entry name" value="USP_1"/>
    <property type="match status" value="1"/>
</dbReference>
<evidence type="ECO:0000256" key="3">
    <source>
        <dbReference type="ARBA" id="ARBA00022670"/>
    </source>
</evidence>
<dbReference type="SUPFAM" id="SSF143791">
    <property type="entry name" value="DUSP-like"/>
    <property type="match status" value="1"/>
</dbReference>
<dbReference type="PANTHER" id="PTHR21646:SF24">
    <property type="entry name" value="UBIQUITIN CARBOXYL-TERMINAL HYDROLASE"/>
    <property type="match status" value="1"/>
</dbReference>
<dbReference type="Proteomes" id="UP001146793">
    <property type="component" value="Unassembled WGS sequence"/>
</dbReference>
<gene>
    <name evidence="11" type="ORF">M0812_21697</name>
</gene>
<feature type="compositionally biased region" description="Acidic residues" evidence="8">
    <location>
        <begin position="872"/>
        <end position="887"/>
    </location>
</feature>
<protein>
    <recommendedName>
        <fullName evidence="7">Ubiquitin carboxyl-terminal hydrolase</fullName>
        <ecNumber evidence="7">3.4.19.12</ecNumber>
    </recommendedName>
</protein>
<dbReference type="Gene3D" id="3.90.70.10">
    <property type="entry name" value="Cysteine proteinases"/>
    <property type="match status" value="2"/>
</dbReference>
<dbReference type="PROSITE" id="PS00973">
    <property type="entry name" value="USP_2"/>
    <property type="match status" value="1"/>
</dbReference>
<dbReference type="PROSITE" id="PS50235">
    <property type="entry name" value="USP_3"/>
    <property type="match status" value="1"/>
</dbReference>
<dbReference type="AlphaFoldDB" id="A0AAV7YVA9"/>
<dbReference type="PANTHER" id="PTHR21646">
    <property type="entry name" value="UBIQUITIN CARBOXYL-TERMINAL HYDROLASE"/>
    <property type="match status" value="1"/>
</dbReference>
<dbReference type="InterPro" id="IPR006615">
    <property type="entry name" value="Pept_C19_DUSP"/>
</dbReference>
<evidence type="ECO:0000256" key="7">
    <source>
        <dbReference type="RuleBase" id="RU366025"/>
    </source>
</evidence>
<dbReference type="CDD" id="cd02674">
    <property type="entry name" value="Peptidase_C19R"/>
    <property type="match status" value="1"/>
</dbReference>
<evidence type="ECO:0000256" key="5">
    <source>
        <dbReference type="ARBA" id="ARBA00022801"/>
    </source>
</evidence>
<evidence type="ECO:0000313" key="12">
    <source>
        <dbReference type="Proteomes" id="UP001146793"/>
    </source>
</evidence>
<evidence type="ECO:0000313" key="11">
    <source>
        <dbReference type="EMBL" id="KAJ3432754.1"/>
    </source>
</evidence>
<dbReference type="Pfam" id="PF06337">
    <property type="entry name" value="DUSP"/>
    <property type="match status" value="1"/>
</dbReference>
<comment type="caution">
    <text evidence="11">The sequence shown here is derived from an EMBL/GenBank/DDBJ whole genome shotgun (WGS) entry which is preliminary data.</text>
</comment>
<organism evidence="11 12">
    <name type="scientific">Anaeramoeba flamelloides</name>
    <dbReference type="NCBI Taxonomy" id="1746091"/>
    <lineage>
        <taxon>Eukaryota</taxon>
        <taxon>Metamonada</taxon>
        <taxon>Anaeramoebidae</taxon>
        <taxon>Anaeramoeba</taxon>
    </lineage>
</organism>
<dbReference type="SUPFAM" id="SSF54001">
    <property type="entry name" value="Cysteine proteinases"/>
    <property type="match status" value="1"/>
</dbReference>
<sequence length="887" mass="102883">MSFSEESKRFKELESKHSKLILGETWCVVELEWYKGFKKYIEQDLTIDGSELKFPKPGPIKNTPLFSKKPKLKTDLMINANITLVHFEVWKFLELNYGGGPIIKKTVLSLGPKKEKKIIIHPLRLSLYAFSKTKYSKKANLSFGVQCKINQLWMIISKFLKTPQHKIKLFILEQDNVKGSEILRNNNETFYDSILEQDDKVVYEVATNHKSRSVVQEKPAEEIGLTGFRNLGNTCFMNSGLQCLLNTKVLCDYFLDEDKYLQDINKTNVIGTGGNLAKAFGNLVKEYWSGNHSIISPRELKFVIGKFASQFNNFAQQDSQELLSFLLDGLHEDLNKIYDKPYVPDIEGRNCKDLPKLAADSLVNYKKRNDSFIVDHLQGMVQNRLICPYCDGISYKFDPLMYLTVPIPSTRKLEVNITVIPYNQENKNKMVYHVQVQKSFGLEGILNRLTDLSEIQPDNLQLVELYNSRIYKEFVSLYSTDNIKPKDEIVAFEIPDYNKETEVIVPIYFYFLKVKTNLKCGFPVKICLPKGKINQKELIKIIQKKLKETMPNLEEKCENFQKEGDCELLSDDVKNKLSKSNQMKLQKDYGFIPLKFLPAYRITISESIAGKSKTKLINHETDLETDTMININKKTLIGIRINPNFLLKEPDFLIGLLNVEKHQSAILYQQEEFEKLKKKKKITVPLSSCLKAFVEEERLSRQNKWYCPTCEKHVQAFKKFDIWELPEILIIHLKRFSPIQFFRNKVTTLIDFPKILDMKPYVVDKSNSKDYHYKLYAVSNHFGGIGGGHYTAYAINKTTNKWYQYDDYSVTPIEDPDSVITPAAYVLFYEKIKKEDIQQQTQNIQEKQDNKTVDEESNEKKTGQEENKENENDGNNEDDIPIEDIDL</sequence>
<evidence type="ECO:0000256" key="8">
    <source>
        <dbReference type="SAM" id="MobiDB-lite"/>
    </source>
</evidence>
<keyword evidence="5 7" id="KW-0378">Hydrolase</keyword>
<evidence type="ECO:0000256" key="6">
    <source>
        <dbReference type="ARBA" id="ARBA00022807"/>
    </source>
</evidence>
<evidence type="ECO:0000259" key="10">
    <source>
        <dbReference type="PROSITE" id="PS51283"/>
    </source>
</evidence>
<accession>A0AAV7YVA9</accession>
<feature type="compositionally biased region" description="Basic and acidic residues" evidence="8">
    <location>
        <begin position="846"/>
        <end position="871"/>
    </location>
</feature>
<feature type="domain" description="DUSP" evidence="10">
    <location>
        <begin position="1"/>
        <end position="108"/>
    </location>
</feature>
<reference evidence="11" key="1">
    <citation type="submission" date="2022-08" db="EMBL/GenBank/DDBJ databases">
        <title>Novel sulphate-reducing endosymbionts in the free-living metamonad Anaeramoeba.</title>
        <authorList>
            <person name="Jerlstrom-Hultqvist J."/>
            <person name="Cepicka I."/>
            <person name="Gallot-Lavallee L."/>
            <person name="Salas-Leiva D."/>
            <person name="Curtis B.A."/>
            <person name="Zahonova K."/>
            <person name="Pipaliya S."/>
            <person name="Dacks J."/>
            <person name="Roger A.J."/>
        </authorList>
    </citation>
    <scope>NUCLEOTIDE SEQUENCE</scope>
    <source>
        <strain evidence="11">Busselton2</strain>
    </source>
</reference>
<feature type="domain" description="USP" evidence="9">
    <location>
        <begin position="226"/>
        <end position="832"/>
    </location>
</feature>
<dbReference type="InterPro" id="IPR035927">
    <property type="entry name" value="DUSP-like_sf"/>
</dbReference>
<dbReference type="Pfam" id="PF00443">
    <property type="entry name" value="UCH"/>
    <property type="match status" value="1"/>
</dbReference>
<dbReference type="InterPro" id="IPR018200">
    <property type="entry name" value="USP_CS"/>
</dbReference>
<keyword evidence="3 7" id="KW-0645">Protease</keyword>
<dbReference type="InterPro" id="IPR038765">
    <property type="entry name" value="Papain-like_cys_pep_sf"/>
</dbReference>
<comment type="similarity">
    <text evidence="2 7">Belongs to the peptidase C19 family.</text>
</comment>
<dbReference type="GO" id="GO:0006508">
    <property type="term" value="P:proteolysis"/>
    <property type="evidence" value="ECO:0007669"/>
    <property type="project" value="UniProtKB-KW"/>
</dbReference>